<organism evidence="18 19">
    <name type="scientific">Allisonella histaminiformans</name>
    <dbReference type="NCBI Taxonomy" id="209880"/>
    <lineage>
        <taxon>Bacteria</taxon>
        <taxon>Bacillati</taxon>
        <taxon>Bacillota</taxon>
        <taxon>Negativicutes</taxon>
        <taxon>Veillonellales</taxon>
        <taxon>Veillonellaceae</taxon>
        <taxon>Allisonella</taxon>
    </lineage>
</organism>
<dbReference type="GO" id="GO:0071555">
    <property type="term" value="P:cell wall organization"/>
    <property type="evidence" value="ECO:0007669"/>
    <property type="project" value="UniProtKB-KW"/>
</dbReference>
<feature type="transmembrane region" description="Helical" evidence="17">
    <location>
        <begin position="185"/>
        <end position="203"/>
    </location>
</feature>
<dbReference type="GO" id="GO:0005886">
    <property type="term" value="C:plasma membrane"/>
    <property type="evidence" value="ECO:0007669"/>
    <property type="project" value="UniProtKB-SubCell"/>
</dbReference>
<keyword evidence="19" id="KW-1185">Reference proteome</keyword>
<dbReference type="PANTHER" id="PTHR30622">
    <property type="entry name" value="UNDECAPRENYL-DIPHOSPHATASE"/>
    <property type="match status" value="1"/>
</dbReference>
<keyword evidence="12 17" id="KW-0046">Antibiotic resistance</keyword>
<evidence type="ECO:0000256" key="17">
    <source>
        <dbReference type="HAMAP-Rule" id="MF_01006"/>
    </source>
</evidence>
<feature type="transmembrane region" description="Helical" evidence="17">
    <location>
        <begin position="242"/>
        <end position="262"/>
    </location>
</feature>
<evidence type="ECO:0000313" key="18">
    <source>
        <dbReference type="EMBL" id="SDA50612.1"/>
    </source>
</evidence>
<evidence type="ECO:0000256" key="4">
    <source>
        <dbReference type="ARBA" id="ARBA00021581"/>
    </source>
</evidence>
<dbReference type="GO" id="GO:0046677">
    <property type="term" value="P:response to antibiotic"/>
    <property type="evidence" value="ECO:0007669"/>
    <property type="project" value="UniProtKB-UniRule"/>
</dbReference>
<evidence type="ECO:0000256" key="1">
    <source>
        <dbReference type="ARBA" id="ARBA00004651"/>
    </source>
</evidence>
<keyword evidence="10 17" id="KW-1133">Transmembrane helix</keyword>
<evidence type="ECO:0000256" key="13">
    <source>
        <dbReference type="ARBA" id="ARBA00023316"/>
    </source>
</evidence>
<feature type="transmembrane region" description="Helical" evidence="17">
    <location>
        <begin position="215"/>
        <end position="236"/>
    </location>
</feature>
<dbReference type="Pfam" id="PF02673">
    <property type="entry name" value="BacA"/>
    <property type="match status" value="1"/>
</dbReference>
<sequence>MYNYFCALIIGIVEGLTEYIPVSSTGHLIIVGHMLNFTGTLADVFDVFIQLGAILAVLAVYKEKFIYMLDRRNWFKTHGASPLNLAIAMFPACLVGFLAHDIIKGYLFGPATVIIGLIIGGLFMIFAEKKRKYFKVRNVDQINSKQAFQIGLFQCLSLWPGFSRSGSTISGSLLLGISRKAGADFSFIMAVPLMFIACLYDLLKVAKYLSFSDFGVLAVGFIVSFVVAYASILWFLKFLNKYTLTGFAVYRFFVALFAWFYFF</sequence>
<evidence type="ECO:0000256" key="10">
    <source>
        <dbReference type="ARBA" id="ARBA00022989"/>
    </source>
</evidence>
<keyword evidence="7 17" id="KW-0378">Hydrolase</keyword>
<dbReference type="AlphaFoldDB" id="A0A1G5VXN7"/>
<evidence type="ECO:0000256" key="8">
    <source>
        <dbReference type="ARBA" id="ARBA00022960"/>
    </source>
</evidence>
<name>A0A1G5VXN7_9FIRM</name>
<keyword evidence="11 17" id="KW-0472">Membrane</keyword>
<comment type="catalytic activity">
    <reaction evidence="16 17">
        <text>di-trans,octa-cis-undecaprenyl diphosphate + H2O = di-trans,octa-cis-undecaprenyl phosphate + phosphate + H(+)</text>
        <dbReference type="Rhea" id="RHEA:28094"/>
        <dbReference type="ChEBI" id="CHEBI:15377"/>
        <dbReference type="ChEBI" id="CHEBI:15378"/>
        <dbReference type="ChEBI" id="CHEBI:43474"/>
        <dbReference type="ChEBI" id="CHEBI:58405"/>
        <dbReference type="ChEBI" id="CHEBI:60392"/>
        <dbReference type="EC" id="3.6.1.27"/>
    </reaction>
</comment>
<feature type="transmembrane region" description="Helical" evidence="17">
    <location>
        <begin position="106"/>
        <end position="126"/>
    </location>
</feature>
<evidence type="ECO:0000256" key="11">
    <source>
        <dbReference type="ARBA" id="ARBA00023136"/>
    </source>
</evidence>
<keyword evidence="8 17" id="KW-0133">Cell shape</keyword>
<dbReference type="EMBL" id="FMXA01000011">
    <property type="protein sequence ID" value="SDA50612.1"/>
    <property type="molecule type" value="Genomic_DNA"/>
</dbReference>
<comment type="subcellular location">
    <subcellularLocation>
        <location evidence="1 17">Cell membrane</location>
        <topology evidence="1 17">Multi-pass membrane protein</topology>
    </subcellularLocation>
</comment>
<dbReference type="NCBIfam" id="TIGR00753">
    <property type="entry name" value="undec_PP_bacA"/>
    <property type="match status" value="1"/>
</dbReference>
<feature type="transmembrane region" description="Helical" evidence="17">
    <location>
        <begin position="82"/>
        <end position="100"/>
    </location>
</feature>
<evidence type="ECO:0000256" key="15">
    <source>
        <dbReference type="ARBA" id="ARBA00032932"/>
    </source>
</evidence>
<evidence type="ECO:0000256" key="6">
    <source>
        <dbReference type="ARBA" id="ARBA00022692"/>
    </source>
</evidence>
<dbReference type="HAMAP" id="MF_01006">
    <property type="entry name" value="Undec_diphosphatase"/>
    <property type="match status" value="1"/>
</dbReference>
<evidence type="ECO:0000256" key="14">
    <source>
        <dbReference type="ARBA" id="ARBA00032707"/>
    </source>
</evidence>
<evidence type="ECO:0000256" key="2">
    <source>
        <dbReference type="ARBA" id="ARBA00010621"/>
    </source>
</evidence>
<dbReference type="GO" id="GO:0050380">
    <property type="term" value="F:undecaprenyl-diphosphatase activity"/>
    <property type="evidence" value="ECO:0007669"/>
    <property type="project" value="UniProtKB-UniRule"/>
</dbReference>
<evidence type="ECO:0000256" key="9">
    <source>
        <dbReference type="ARBA" id="ARBA00022984"/>
    </source>
</evidence>
<dbReference type="Proteomes" id="UP000199689">
    <property type="component" value="Unassembled WGS sequence"/>
</dbReference>
<gene>
    <name evidence="17" type="primary">uppP</name>
    <name evidence="18" type="ORF">SAMN02910343_00968</name>
</gene>
<keyword evidence="13 17" id="KW-0961">Cell wall biogenesis/degradation</keyword>
<protein>
    <recommendedName>
        <fullName evidence="4 17">Undecaprenyl-diphosphatase</fullName>
        <ecNumber evidence="3 17">3.6.1.27</ecNumber>
    </recommendedName>
    <alternativeName>
        <fullName evidence="15 17">Bacitracin resistance protein</fullName>
    </alternativeName>
    <alternativeName>
        <fullName evidence="14 17">Undecaprenyl pyrophosphate phosphatase</fullName>
    </alternativeName>
</protein>
<dbReference type="GeneID" id="87755996"/>
<dbReference type="STRING" id="209880.SAMN02910343_00968"/>
<dbReference type="InterPro" id="IPR003824">
    <property type="entry name" value="UppP"/>
</dbReference>
<keyword evidence="6 17" id="KW-0812">Transmembrane</keyword>
<evidence type="ECO:0000256" key="5">
    <source>
        <dbReference type="ARBA" id="ARBA00022475"/>
    </source>
</evidence>
<comment type="similarity">
    <text evidence="2 17">Belongs to the UppP family.</text>
</comment>
<comment type="function">
    <text evidence="17">Catalyzes the dephosphorylation of undecaprenyl diphosphate (UPP). Confers resistance to bacitracin.</text>
</comment>
<dbReference type="OrthoDB" id="9808289at2"/>
<dbReference type="EC" id="3.6.1.27" evidence="3 17"/>
<comment type="miscellaneous">
    <text evidence="17">Bacitracin is thought to be involved in the inhibition of peptidoglycan synthesis by sequestering undecaprenyl diphosphate, thereby reducing the pool of lipid carrier available.</text>
</comment>
<reference evidence="18 19" key="1">
    <citation type="submission" date="2016-10" db="EMBL/GenBank/DDBJ databases">
        <authorList>
            <person name="de Groot N.N."/>
        </authorList>
    </citation>
    <scope>NUCLEOTIDE SEQUENCE [LARGE SCALE GENOMIC DNA]</scope>
    <source>
        <strain evidence="18 19">DSM 15230</strain>
    </source>
</reference>
<dbReference type="NCBIfam" id="NF001389">
    <property type="entry name" value="PRK00281.1-2"/>
    <property type="match status" value="1"/>
</dbReference>
<proteinExistence type="inferred from homology"/>
<evidence type="ECO:0000313" key="19">
    <source>
        <dbReference type="Proteomes" id="UP000199689"/>
    </source>
</evidence>
<evidence type="ECO:0000256" key="16">
    <source>
        <dbReference type="ARBA" id="ARBA00047594"/>
    </source>
</evidence>
<dbReference type="RefSeq" id="WP_091364450.1">
    <property type="nucleotide sequence ID" value="NZ_FMXA01000011.1"/>
</dbReference>
<dbReference type="PANTHER" id="PTHR30622:SF3">
    <property type="entry name" value="UNDECAPRENYL-DIPHOSPHATASE"/>
    <property type="match status" value="1"/>
</dbReference>
<dbReference type="NCBIfam" id="NF001390">
    <property type="entry name" value="PRK00281.1-4"/>
    <property type="match status" value="1"/>
</dbReference>
<evidence type="ECO:0000256" key="7">
    <source>
        <dbReference type="ARBA" id="ARBA00022801"/>
    </source>
</evidence>
<dbReference type="GO" id="GO:0009252">
    <property type="term" value="P:peptidoglycan biosynthetic process"/>
    <property type="evidence" value="ECO:0007669"/>
    <property type="project" value="UniProtKB-KW"/>
</dbReference>
<dbReference type="GO" id="GO:0008360">
    <property type="term" value="P:regulation of cell shape"/>
    <property type="evidence" value="ECO:0007669"/>
    <property type="project" value="UniProtKB-KW"/>
</dbReference>
<keyword evidence="9 17" id="KW-0573">Peptidoglycan synthesis</keyword>
<accession>A0A1G5VXN7</accession>
<evidence type="ECO:0000256" key="3">
    <source>
        <dbReference type="ARBA" id="ARBA00012374"/>
    </source>
</evidence>
<keyword evidence="5 17" id="KW-1003">Cell membrane</keyword>
<evidence type="ECO:0000256" key="12">
    <source>
        <dbReference type="ARBA" id="ARBA00023251"/>
    </source>
</evidence>
<feature type="transmembrane region" description="Helical" evidence="17">
    <location>
        <begin position="44"/>
        <end position="61"/>
    </location>
</feature>